<dbReference type="Proteomes" id="UP000245410">
    <property type="component" value="Unassembled WGS sequence"/>
</dbReference>
<evidence type="ECO:0000256" key="2">
    <source>
        <dbReference type="ARBA" id="ARBA00009533"/>
    </source>
</evidence>
<comment type="cofactor">
    <cofactor evidence="1 6 7">
        <name>pyridoxal 5'-phosphate</name>
        <dbReference type="ChEBI" id="CHEBI:597326"/>
    </cofactor>
</comment>
<dbReference type="GO" id="GO:0006520">
    <property type="term" value="P:amino acid metabolic process"/>
    <property type="evidence" value="ECO:0007669"/>
    <property type="project" value="InterPro"/>
</dbReference>
<sequence length="510" mass="54660">MIHTILRAMTSISPDGRGAGSALDPSGEQIRDMAARAVDWIATHHDSIRDLPIAPRTSAAALRELLAEPLPAEGRDFADLLTIFRDVVVPGTRHNGHPRFFGYVSAPGTAVAAVADFLASALNANLPAWRSAPAPVELEHVAIDWIKEALGCDPGAGGLFTSGGSMANLTALAAARHRHCGDTVATHGAAAHPAPLRVYASTETHHSIHKAAALLGIGRANVREIPVDAHFRMDLDALVRAIVEDRAGGAEPFCVVANAGTVVTGAVDPLADIAAVAREYGLWMHVDACYGGFARLAPSARPLLDGMSEADSISLDPHKWLYLPADCGCLIYRDPEAARPAFSLDADYTRVTQTEPAEAFAFWDYGPDLSRRFRALKVWMALAHAGSEAVGDAIESNIDCARHLADLVEGSADFELLAPVGLSIFCFRYLPPSARAGTRSPADEEELDRLNERIMVALQQGGSSYLSNATINGRFALRGCVLNHRTTRRDMEILLDDVRRAAEQVVRETP</sequence>
<dbReference type="Gene3D" id="1.20.1340.10">
    <property type="entry name" value="dopa decarboxylase, N-terminal domain"/>
    <property type="match status" value="1"/>
</dbReference>
<dbReference type="CDD" id="cd06450">
    <property type="entry name" value="DOPA_deC_like"/>
    <property type="match status" value="1"/>
</dbReference>
<organism evidence="8 9">
    <name type="scientific">Micromonospora acroterricola</name>
    <dbReference type="NCBI Taxonomy" id="2202421"/>
    <lineage>
        <taxon>Bacteria</taxon>
        <taxon>Bacillati</taxon>
        <taxon>Actinomycetota</taxon>
        <taxon>Actinomycetes</taxon>
        <taxon>Micromonosporales</taxon>
        <taxon>Micromonosporaceae</taxon>
        <taxon>Micromonospora</taxon>
    </lineage>
</organism>
<dbReference type="InterPro" id="IPR002129">
    <property type="entry name" value="PyrdxlP-dep_de-COase"/>
</dbReference>
<evidence type="ECO:0000256" key="4">
    <source>
        <dbReference type="ARBA" id="ARBA00022898"/>
    </source>
</evidence>
<comment type="similarity">
    <text evidence="2 7">Belongs to the group II decarboxylase family.</text>
</comment>
<dbReference type="InterPro" id="IPR015422">
    <property type="entry name" value="PyrdxlP-dep_Trfase_small"/>
</dbReference>
<dbReference type="Pfam" id="PF00282">
    <property type="entry name" value="Pyridoxal_deC"/>
    <property type="match status" value="1"/>
</dbReference>
<evidence type="ECO:0000256" key="1">
    <source>
        <dbReference type="ARBA" id="ARBA00001933"/>
    </source>
</evidence>
<keyword evidence="4 6" id="KW-0663">Pyridoxal phosphate</keyword>
<gene>
    <name evidence="8" type="ORF">DKT68_03470</name>
</gene>
<evidence type="ECO:0000313" key="9">
    <source>
        <dbReference type="Proteomes" id="UP000245410"/>
    </source>
</evidence>
<dbReference type="AlphaFoldDB" id="A0A317DHL7"/>
<dbReference type="PRINTS" id="PR00800">
    <property type="entry name" value="YHDCRBOXLASE"/>
</dbReference>
<proteinExistence type="inferred from homology"/>
<protein>
    <recommendedName>
        <fullName evidence="10">Glutamate or tyrosine decarboxylase</fullName>
    </recommendedName>
</protein>
<dbReference type="InterPro" id="IPR015424">
    <property type="entry name" value="PyrdxlP-dep_Trfase"/>
</dbReference>
<dbReference type="PANTHER" id="PTHR11999:SF70">
    <property type="entry name" value="MIP05841P"/>
    <property type="match status" value="1"/>
</dbReference>
<comment type="caution">
    <text evidence="8">The sequence shown here is derived from an EMBL/GenBank/DDBJ whole genome shotgun (WGS) entry which is preliminary data.</text>
</comment>
<dbReference type="PANTHER" id="PTHR11999">
    <property type="entry name" value="GROUP II PYRIDOXAL-5-PHOSPHATE DECARBOXYLASE"/>
    <property type="match status" value="1"/>
</dbReference>
<evidence type="ECO:0000256" key="6">
    <source>
        <dbReference type="PIRSR" id="PIRSR602129-50"/>
    </source>
</evidence>
<evidence type="ECO:0000256" key="5">
    <source>
        <dbReference type="ARBA" id="ARBA00023239"/>
    </source>
</evidence>
<keyword evidence="3" id="KW-0210">Decarboxylase</keyword>
<feature type="modified residue" description="N6-(pyridoxal phosphate)lysine" evidence="6">
    <location>
        <position position="319"/>
    </location>
</feature>
<dbReference type="Gene3D" id="3.40.640.10">
    <property type="entry name" value="Type I PLP-dependent aspartate aminotransferase-like (Major domain)"/>
    <property type="match status" value="1"/>
</dbReference>
<reference evidence="8 9" key="1">
    <citation type="submission" date="2018-05" db="EMBL/GenBank/DDBJ databases">
        <title>Micromonospora atacamensis sp. nov., a novel actinobacteria isolated from high altitude Atacama Desert soil.</title>
        <authorList>
            <person name="Carro L."/>
            <person name="Golinska P."/>
            <person name="Klenk H.-P."/>
            <person name="Goodfellow M."/>
        </authorList>
    </citation>
    <scope>NUCLEOTIDE SEQUENCE [LARGE SCALE GENOMIC DNA]</scope>
    <source>
        <strain evidence="8 9">5R2A7</strain>
    </source>
</reference>
<evidence type="ECO:0000256" key="3">
    <source>
        <dbReference type="ARBA" id="ARBA00022793"/>
    </source>
</evidence>
<evidence type="ECO:0000256" key="7">
    <source>
        <dbReference type="RuleBase" id="RU000382"/>
    </source>
</evidence>
<keyword evidence="5 7" id="KW-0456">Lyase</keyword>
<dbReference type="GO" id="GO:0019752">
    <property type="term" value="P:carboxylic acid metabolic process"/>
    <property type="evidence" value="ECO:0007669"/>
    <property type="project" value="InterPro"/>
</dbReference>
<evidence type="ECO:0000313" key="8">
    <source>
        <dbReference type="EMBL" id="PWR12325.1"/>
    </source>
</evidence>
<dbReference type="EMBL" id="QGKR01000108">
    <property type="protein sequence ID" value="PWR12325.1"/>
    <property type="molecule type" value="Genomic_DNA"/>
</dbReference>
<accession>A0A317DHL7</accession>
<dbReference type="GO" id="GO:0004058">
    <property type="term" value="F:aromatic-L-amino-acid decarboxylase activity"/>
    <property type="evidence" value="ECO:0007669"/>
    <property type="project" value="UniProtKB-ARBA"/>
</dbReference>
<dbReference type="InterPro" id="IPR010977">
    <property type="entry name" value="Aromatic_deC"/>
</dbReference>
<dbReference type="Gene3D" id="3.90.1150.10">
    <property type="entry name" value="Aspartate Aminotransferase, domain 1"/>
    <property type="match status" value="1"/>
</dbReference>
<dbReference type="GO" id="GO:0030170">
    <property type="term" value="F:pyridoxal phosphate binding"/>
    <property type="evidence" value="ECO:0007669"/>
    <property type="project" value="InterPro"/>
</dbReference>
<keyword evidence="9" id="KW-1185">Reference proteome</keyword>
<name>A0A317DHL7_9ACTN</name>
<dbReference type="InterPro" id="IPR015421">
    <property type="entry name" value="PyrdxlP-dep_Trfase_major"/>
</dbReference>
<dbReference type="SUPFAM" id="SSF53383">
    <property type="entry name" value="PLP-dependent transferases"/>
    <property type="match status" value="1"/>
</dbReference>
<evidence type="ECO:0008006" key="10">
    <source>
        <dbReference type="Google" id="ProtNLM"/>
    </source>
</evidence>